<dbReference type="Proteomes" id="UP000237000">
    <property type="component" value="Unassembled WGS sequence"/>
</dbReference>
<reference evidence="3" key="1">
    <citation type="submission" date="2016-06" db="EMBL/GenBank/DDBJ databases">
        <title>Parallel loss of symbiosis genes in relatives of nitrogen-fixing non-legume Parasponia.</title>
        <authorList>
            <person name="Van Velzen R."/>
            <person name="Holmer R."/>
            <person name="Bu F."/>
            <person name="Rutten L."/>
            <person name="Van Zeijl A."/>
            <person name="Liu W."/>
            <person name="Santuari L."/>
            <person name="Cao Q."/>
            <person name="Sharma T."/>
            <person name="Shen D."/>
            <person name="Roswanjaya Y."/>
            <person name="Wardhani T."/>
            <person name="Kalhor M.S."/>
            <person name="Jansen J."/>
            <person name="Van den Hoogen J."/>
            <person name="Gungor B."/>
            <person name="Hartog M."/>
            <person name="Hontelez J."/>
            <person name="Verver J."/>
            <person name="Yang W.-C."/>
            <person name="Schijlen E."/>
            <person name="Repin R."/>
            <person name="Schilthuizen M."/>
            <person name="Schranz E."/>
            <person name="Heidstra R."/>
            <person name="Miyata K."/>
            <person name="Fedorova E."/>
            <person name="Kohlen W."/>
            <person name="Bisseling T."/>
            <person name="Smit S."/>
            <person name="Geurts R."/>
        </authorList>
    </citation>
    <scope>NUCLEOTIDE SEQUENCE [LARGE SCALE GENOMIC DNA]</scope>
    <source>
        <strain evidence="3">cv. RG33-2</strain>
    </source>
</reference>
<dbReference type="EMBL" id="JXTC01000116">
    <property type="protein sequence ID" value="PON87566.1"/>
    <property type="molecule type" value="Genomic_DNA"/>
</dbReference>
<name>A0A2P5EPW8_TREOI</name>
<dbReference type="AlphaFoldDB" id="A0A2P5EPW8"/>
<dbReference type="OrthoDB" id="10353478at2759"/>
<proteinExistence type="predicted"/>
<organism evidence="2 3">
    <name type="scientific">Trema orientale</name>
    <name type="common">Charcoal tree</name>
    <name type="synonym">Celtis orientalis</name>
    <dbReference type="NCBI Taxonomy" id="63057"/>
    <lineage>
        <taxon>Eukaryota</taxon>
        <taxon>Viridiplantae</taxon>
        <taxon>Streptophyta</taxon>
        <taxon>Embryophyta</taxon>
        <taxon>Tracheophyta</taxon>
        <taxon>Spermatophyta</taxon>
        <taxon>Magnoliopsida</taxon>
        <taxon>eudicotyledons</taxon>
        <taxon>Gunneridae</taxon>
        <taxon>Pentapetalae</taxon>
        <taxon>rosids</taxon>
        <taxon>fabids</taxon>
        <taxon>Rosales</taxon>
        <taxon>Cannabaceae</taxon>
        <taxon>Trema</taxon>
    </lineage>
</organism>
<feature type="region of interest" description="Disordered" evidence="1">
    <location>
        <begin position="30"/>
        <end position="50"/>
    </location>
</feature>
<protein>
    <submittedName>
        <fullName evidence="2">Uncharacterized protein</fullName>
    </submittedName>
</protein>
<evidence type="ECO:0000313" key="2">
    <source>
        <dbReference type="EMBL" id="PON87566.1"/>
    </source>
</evidence>
<dbReference type="InParanoid" id="A0A2P5EPW8"/>
<sequence length="84" mass="9630">MALGKRWWWRPLEPVGGALLSKWKWASTFRSGKGLSSNSSENSSSSMTTDPKRPFFMRWELLGVRLLVLYDVDDDGELSARHEN</sequence>
<gene>
    <name evidence="2" type="ORF">TorRG33x02_167440</name>
</gene>
<evidence type="ECO:0000313" key="3">
    <source>
        <dbReference type="Proteomes" id="UP000237000"/>
    </source>
</evidence>
<feature type="compositionally biased region" description="Low complexity" evidence="1">
    <location>
        <begin position="36"/>
        <end position="46"/>
    </location>
</feature>
<accession>A0A2P5EPW8</accession>
<evidence type="ECO:0000256" key="1">
    <source>
        <dbReference type="SAM" id="MobiDB-lite"/>
    </source>
</evidence>
<comment type="caution">
    <text evidence="2">The sequence shown here is derived from an EMBL/GenBank/DDBJ whole genome shotgun (WGS) entry which is preliminary data.</text>
</comment>
<keyword evidence="3" id="KW-1185">Reference proteome</keyword>